<protein>
    <submittedName>
        <fullName evidence="1">Uncharacterized protein</fullName>
    </submittedName>
</protein>
<name>A0ACB7J052_PLECO</name>
<evidence type="ECO:0000313" key="2">
    <source>
        <dbReference type="Proteomes" id="UP000824881"/>
    </source>
</evidence>
<gene>
    <name evidence="1" type="ORF">CCMSSC00406_0009684</name>
</gene>
<accession>A0ACB7J052</accession>
<reference evidence="1 2" key="1">
    <citation type="journal article" date="2021" name="Appl. Environ. Microbiol.">
        <title>Genetic linkage and physical mapping for an oyster mushroom Pleurotus cornucopiae and QTL analysis for the trait cap color.</title>
        <authorList>
            <person name="Zhang Y."/>
            <person name="Gao W."/>
            <person name="Sonnenberg A."/>
            <person name="Chen Q."/>
            <person name="Zhang J."/>
            <person name="Huang C."/>
        </authorList>
    </citation>
    <scope>NUCLEOTIDE SEQUENCE [LARGE SCALE GENOMIC DNA]</scope>
    <source>
        <strain evidence="1">CCMSSC00406</strain>
    </source>
</reference>
<proteinExistence type="predicted"/>
<dbReference type="Proteomes" id="UP000824881">
    <property type="component" value="Unassembled WGS sequence"/>
</dbReference>
<comment type="caution">
    <text evidence="1">The sequence shown here is derived from an EMBL/GenBank/DDBJ whole genome shotgun (WGS) entry which is preliminary data.</text>
</comment>
<sequence>MCVPSSLLFHKFQLSAFLLNSIGSPRVSQFSDCTSDNRDLVFQLLAEPSYFEMNLRSSTNDNPPGAALRSRPHLTPTPQILEESPDSTLPPRNAQVATRDAYTHPSSASPQGSHSNAIFRYHHTLSGSINVLRSVEATDSTSVAFPLTLSHVDHTVRIEERLVESSASSSAEENIQDVWNDTHPASEADARLLLFFSSTPRDLDVNMDLQDAVGISRREDVERAKTEITSYNGARLILLGKGKAITPVAEQPKRQARHTMSKKTPSSALKRPAAVGAPRPAKRVRFDSDTSAESQQDESTLTICLPSNARLEKMLGRQPIWISAPNIPSASPRRSNPGGANQAAPIARRARKPPSHLTRNR</sequence>
<organism evidence="1 2">
    <name type="scientific">Pleurotus cornucopiae</name>
    <name type="common">Cornucopia mushroom</name>
    <dbReference type="NCBI Taxonomy" id="5321"/>
    <lineage>
        <taxon>Eukaryota</taxon>
        <taxon>Fungi</taxon>
        <taxon>Dikarya</taxon>
        <taxon>Basidiomycota</taxon>
        <taxon>Agaricomycotina</taxon>
        <taxon>Agaricomycetes</taxon>
        <taxon>Agaricomycetidae</taxon>
        <taxon>Agaricales</taxon>
        <taxon>Pleurotineae</taxon>
        <taxon>Pleurotaceae</taxon>
        <taxon>Pleurotus</taxon>
    </lineage>
</organism>
<dbReference type="EMBL" id="WQMT02000004">
    <property type="protein sequence ID" value="KAG9223580.1"/>
    <property type="molecule type" value="Genomic_DNA"/>
</dbReference>
<evidence type="ECO:0000313" key="1">
    <source>
        <dbReference type="EMBL" id="KAG9223580.1"/>
    </source>
</evidence>
<keyword evidence="2" id="KW-1185">Reference proteome</keyword>